<protein>
    <recommendedName>
        <fullName evidence="1">F-box domain-containing protein</fullName>
    </recommendedName>
</protein>
<dbReference type="Pfam" id="PF08387">
    <property type="entry name" value="FBD"/>
    <property type="match status" value="1"/>
</dbReference>
<comment type="caution">
    <text evidence="2">The sequence shown here is derived from an EMBL/GenBank/DDBJ whole genome shotgun (WGS) entry which is preliminary data.</text>
</comment>
<keyword evidence="3" id="KW-1185">Reference proteome</keyword>
<feature type="domain" description="F-box" evidence="1">
    <location>
        <begin position="33"/>
        <end position="86"/>
    </location>
</feature>
<dbReference type="InterPro" id="IPR036047">
    <property type="entry name" value="F-box-like_dom_sf"/>
</dbReference>
<dbReference type="Proteomes" id="UP001359559">
    <property type="component" value="Unassembled WGS sequence"/>
</dbReference>
<accession>A0AAN9J7I3</accession>
<reference evidence="2 3" key="1">
    <citation type="submission" date="2024-01" db="EMBL/GenBank/DDBJ databases">
        <title>The genomes of 5 underutilized Papilionoideae crops provide insights into root nodulation and disease resistance.</title>
        <authorList>
            <person name="Yuan L."/>
        </authorList>
    </citation>
    <scope>NUCLEOTIDE SEQUENCE [LARGE SCALE GENOMIC DNA]</scope>
    <source>
        <strain evidence="2">LY-2023</strain>
        <tissue evidence="2">Leaf</tissue>
    </source>
</reference>
<dbReference type="InterPro" id="IPR055411">
    <property type="entry name" value="LRR_FXL15/At3g58940/PEG3-like"/>
</dbReference>
<dbReference type="Pfam" id="PF24758">
    <property type="entry name" value="LRR_At5g56370"/>
    <property type="match status" value="1"/>
</dbReference>
<evidence type="ECO:0000313" key="3">
    <source>
        <dbReference type="Proteomes" id="UP001359559"/>
    </source>
</evidence>
<dbReference type="InterPro" id="IPR001810">
    <property type="entry name" value="F-box_dom"/>
</dbReference>
<dbReference type="SMART" id="SM00579">
    <property type="entry name" value="FBD"/>
    <property type="match status" value="1"/>
</dbReference>
<dbReference type="CDD" id="cd22160">
    <property type="entry name" value="F-box_AtFBL13-like"/>
    <property type="match status" value="1"/>
</dbReference>
<dbReference type="PANTHER" id="PTHR31900">
    <property type="entry name" value="F-BOX/RNI SUPERFAMILY PROTEIN-RELATED"/>
    <property type="match status" value="1"/>
</dbReference>
<sequence length="418" mass="47998">MFFCYRSNPSLLESEFILVRVCVWTIEVEERMGDKISGLPDTILSHILSFVPTKTAVATSALSKRWKSVWRSVPIWDFDDSSYTHATYSSFVQSVYMVMLSLLQSRHQIQSFRLKCRIPTSCLGTNINAWVNAVVESRIEDLQLFLPTPPSLRWHINLPSSVLTSTTLVVLKLSRFTFKPFSPVHIPSLKYLQLNNVIFVDHPCLAQFLSGCPNLESFIVMGLRFSTHSVHAEFQSFPKLIRTVIFRLEIPLIVVSYAKFLRIDWTNHVDPAINPCYTKPIPTFHNLTHIRLVFSDYKRDYMYGAVEVLIHSPKLLSLEIEKENLHCFPDFDGEGYWPGDPQPVPVCLLLHLKRCSLTSYKGLKGELQFVSYVLQNARHLQMMVIKSQPQANQQQKLRMITQLSLCPRGSPACKLSFK</sequence>
<dbReference type="SMART" id="SM00256">
    <property type="entry name" value="FBOX"/>
    <property type="match status" value="1"/>
</dbReference>
<dbReference type="InterPro" id="IPR032675">
    <property type="entry name" value="LRR_dom_sf"/>
</dbReference>
<dbReference type="SUPFAM" id="SSF52047">
    <property type="entry name" value="RNI-like"/>
    <property type="match status" value="1"/>
</dbReference>
<dbReference type="Pfam" id="PF00646">
    <property type="entry name" value="F-box"/>
    <property type="match status" value="1"/>
</dbReference>
<evidence type="ECO:0000259" key="1">
    <source>
        <dbReference type="PROSITE" id="PS50181"/>
    </source>
</evidence>
<dbReference type="PROSITE" id="PS50181">
    <property type="entry name" value="FBOX"/>
    <property type="match status" value="1"/>
</dbReference>
<organism evidence="2 3">
    <name type="scientific">Clitoria ternatea</name>
    <name type="common">Butterfly pea</name>
    <dbReference type="NCBI Taxonomy" id="43366"/>
    <lineage>
        <taxon>Eukaryota</taxon>
        <taxon>Viridiplantae</taxon>
        <taxon>Streptophyta</taxon>
        <taxon>Embryophyta</taxon>
        <taxon>Tracheophyta</taxon>
        <taxon>Spermatophyta</taxon>
        <taxon>Magnoliopsida</taxon>
        <taxon>eudicotyledons</taxon>
        <taxon>Gunneridae</taxon>
        <taxon>Pentapetalae</taxon>
        <taxon>rosids</taxon>
        <taxon>fabids</taxon>
        <taxon>Fabales</taxon>
        <taxon>Fabaceae</taxon>
        <taxon>Papilionoideae</taxon>
        <taxon>50 kb inversion clade</taxon>
        <taxon>NPAAA clade</taxon>
        <taxon>indigoferoid/millettioid clade</taxon>
        <taxon>Phaseoleae</taxon>
        <taxon>Clitoria</taxon>
    </lineage>
</organism>
<dbReference type="Gene3D" id="1.20.1280.50">
    <property type="match status" value="1"/>
</dbReference>
<dbReference type="EMBL" id="JAYKXN010000004">
    <property type="protein sequence ID" value="KAK7293114.1"/>
    <property type="molecule type" value="Genomic_DNA"/>
</dbReference>
<dbReference type="PANTHER" id="PTHR31900:SF34">
    <property type="entry name" value="EMB|CAB62440.1-RELATED"/>
    <property type="match status" value="1"/>
</dbReference>
<dbReference type="InterPro" id="IPR006566">
    <property type="entry name" value="FBD"/>
</dbReference>
<name>A0AAN9J7I3_CLITE</name>
<dbReference type="InterPro" id="IPR053781">
    <property type="entry name" value="F-box_AtFBL13-like"/>
</dbReference>
<dbReference type="AlphaFoldDB" id="A0AAN9J7I3"/>
<dbReference type="SUPFAM" id="SSF81383">
    <property type="entry name" value="F-box domain"/>
    <property type="match status" value="1"/>
</dbReference>
<evidence type="ECO:0000313" key="2">
    <source>
        <dbReference type="EMBL" id="KAK7293114.1"/>
    </source>
</evidence>
<proteinExistence type="predicted"/>
<gene>
    <name evidence="2" type="ORF">RJT34_15975</name>
</gene>
<dbReference type="InterPro" id="IPR050232">
    <property type="entry name" value="FBL13/AtMIF1-like"/>
</dbReference>
<dbReference type="Gene3D" id="3.80.10.10">
    <property type="entry name" value="Ribonuclease Inhibitor"/>
    <property type="match status" value="1"/>
</dbReference>